<evidence type="ECO:0000313" key="1">
    <source>
        <dbReference type="EnsemblPlants" id="LPERR08G05090.1"/>
    </source>
</evidence>
<dbReference type="eggNOG" id="KOG1947">
    <property type="taxonomic scope" value="Eukaryota"/>
</dbReference>
<proteinExistence type="predicted"/>
<dbReference type="Gene3D" id="3.80.10.10">
    <property type="entry name" value="Ribonuclease Inhibitor"/>
    <property type="match status" value="1"/>
</dbReference>
<dbReference type="InterPro" id="IPR032675">
    <property type="entry name" value="LRR_dom_sf"/>
</dbReference>
<keyword evidence="2" id="KW-1185">Reference proteome</keyword>
<sequence length="293" mass="33606">MEIDAPPPPPETETTRYWSSLPADALAVVLSKVCCAWEILTGPDKVCHSWQDAAKQEPHLYRRVQIAWLIPCTTDDCWTQSDRLQSTRHRQVLHGLVRKLEFHNGCMRFMAKDAVDRSDGRIQVFAASHFVNDKLLMKIGDRSHYLTYEPYCRFMRARFIKFITNCPLLETLVLRGCVNVGGNACEVTSKTCQRMRRLELRRRGGCGGSQHCRLLGIAAMHQLRHLSLDECADLGDDELTAIVHACPCLEFLDLYVHDALRAKCARIKTVELPYYYDDEDDDDEDEDEEDNVE</sequence>
<reference evidence="1" key="3">
    <citation type="submission" date="2015-04" db="UniProtKB">
        <authorList>
            <consortium name="EnsemblPlants"/>
        </authorList>
    </citation>
    <scope>IDENTIFICATION</scope>
</reference>
<dbReference type="SUPFAM" id="SSF52047">
    <property type="entry name" value="RNI-like"/>
    <property type="match status" value="1"/>
</dbReference>
<accession>A0A0D9X572</accession>
<dbReference type="AlphaFoldDB" id="A0A0D9X572"/>
<dbReference type="HOGENOM" id="CLU_044915_1_0_1"/>
<dbReference type="EnsemblPlants" id="LPERR08G05090.1">
    <property type="protein sequence ID" value="LPERR08G05090.1"/>
    <property type="gene ID" value="LPERR08G05090"/>
</dbReference>
<dbReference type="Gramene" id="LPERR08G05090.1">
    <property type="protein sequence ID" value="LPERR08G05090.1"/>
    <property type="gene ID" value="LPERR08G05090"/>
</dbReference>
<dbReference type="Proteomes" id="UP000032180">
    <property type="component" value="Chromosome 8"/>
</dbReference>
<evidence type="ECO:0000313" key="2">
    <source>
        <dbReference type="Proteomes" id="UP000032180"/>
    </source>
</evidence>
<name>A0A0D9X572_9ORYZ</name>
<reference evidence="2" key="2">
    <citation type="submission" date="2013-12" db="EMBL/GenBank/DDBJ databases">
        <authorList>
            <person name="Yu Y."/>
            <person name="Lee S."/>
            <person name="de Baynast K."/>
            <person name="Wissotski M."/>
            <person name="Liu L."/>
            <person name="Talag J."/>
            <person name="Goicoechea J."/>
            <person name="Angelova A."/>
            <person name="Jetty R."/>
            <person name="Kudrna D."/>
            <person name="Golser W."/>
            <person name="Rivera L."/>
            <person name="Zhang J."/>
            <person name="Wing R."/>
        </authorList>
    </citation>
    <scope>NUCLEOTIDE SEQUENCE</scope>
</reference>
<dbReference type="PANTHER" id="PTHR38926">
    <property type="entry name" value="F-BOX DOMAIN CONTAINING PROTEIN, EXPRESSED"/>
    <property type="match status" value="1"/>
</dbReference>
<dbReference type="STRING" id="77586.A0A0D9X572"/>
<evidence type="ECO:0008006" key="3">
    <source>
        <dbReference type="Google" id="ProtNLM"/>
    </source>
</evidence>
<organism evidence="1 2">
    <name type="scientific">Leersia perrieri</name>
    <dbReference type="NCBI Taxonomy" id="77586"/>
    <lineage>
        <taxon>Eukaryota</taxon>
        <taxon>Viridiplantae</taxon>
        <taxon>Streptophyta</taxon>
        <taxon>Embryophyta</taxon>
        <taxon>Tracheophyta</taxon>
        <taxon>Spermatophyta</taxon>
        <taxon>Magnoliopsida</taxon>
        <taxon>Liliopsida</taxon>
        <taxon>Poales</taxon>
        <taxon>Poaceae</taxon>
        <taxon>BOP clade</taxon>
        <taxon>Oryzoideae</taxon>
        <taxon>Oryzeae</taxon>
        <taxon>Oryzinae</taxon>
        <taxon>Leersia</taxon>
    </lineage>
</organism>
<reference evidence="1 2" key="1">
    <citation type="submission" date="2012-08" db="EMBL/GenBank/DDBJ databases">
        <title>Oryza genome evolution.</title>
        <authorList>
            <person name="Wing R.A."/>
        </authorList>
    </citation>
    <scope>NUCLEOTIDE SEQUENCE</scope>
</reference>
<dbReference type="PANTHER" id="PTHR38926:SF71">
    <property type="entry name" value="OS08G0194350 PROTEIN"/>
    <property type="match status" value="1"/>
</dbReference>
<protein>
    <recommendedName>
        <fullName evidence="3">F-box domain-containing protein</fullName>
    </recommendedName>
</protein>